<accession>A0ABQ2N7V5</accession>
<dbReference type="Proteomes" id="UP000655410">
    <property type="component" value="Unassembled WGS sequence"/>
</dbReference>
<keyword evidence="2" id="KW-0472">Membrane</keyword>
<evidence type="ECO:0008006" key="5">
    <source>
        <dbReference type="Google" id="ProtNLM"/>
    </source>
</evidence>
<gene>
    <name evidence="3" type="ORF">GCM10011584_07720</name>
</gene>
<dbReference type="PANTHER" id="PTHR37042:SF4">
    <property type="entry name" value="OUTER MEMBRANE PROTEIN RV1973"/>
    <property type="match status" value="1"/>
</dbReference>
<comment type="subcellular location">
    <subcellularLocation>
        <location evidence="1">Membrane</location>
    </subcellularLocation>
</comment>
<keyword evidence="4" id="KW-1185">Reference proteome</keyword>
<reference evidence="4" key="1">
    <citation type="journal article" date="2019" name="Int. J. Syst. Evol. Microbiol.">
        <title>The Global Catalogue of Microorganisms (GCM) 10K type strain sequencing project: providing services to taxonomists for standard genome sequencing and annotation.</title>
        <authorList>
            <consortium name="The Broad Institute Genomics Platform"/>
            <consortium name="The Broad Institute Genome Sequencing Center for Infectious Disease"/>
            <person name="Wu L."/>
            <person name="Ma J."/>
        </authorList>
    </citation>
    <scope>NUCLEOTIDE SEQUENCE [LARGE SCALE GENOMIC DNA]</scope>
    <source>
        <strain evidence="4">CGMCC 4.7371</strain>
    </source>
</reference>
<evidence type="ECO:0000313" key="4">
    <source>
        <dbReference type="Proteomes" id="UP000655410"/>
    </source>
</evidence>
<organism evidence="3 4">
    <name type="scientific">Nocardioides phosphati</name>
    <dbReference type="NCBI Taxonomy" id="1867775"/>
    <lineage>
        <taxon>Bacteria</taxon>
        <taxon>Bacillati</taxon>
        <taxon>Actinomycetota</taxon>
        <taxon>Actinomycetes</taxon>
        <taxon>Propionibacteriales</taxon>
        <taxon>Nocardioidaceae</taxon>
        <taxon>Nocardioides</taxon>
    </lineage>
</organism>
<dbReference type="RefSeq" id="WP_188782625.1">
    <property type="nucleotide sequence ID" value="NZ_BMNI01000001.1"/>
</dbReference>
<evidence type="ECO:0000256" key="2">
    <source>
        <dbReference type="ARBA" id="ARBA00023136"/>
    </source>
</evidence>
<sequence length="158" mass="16536">MTNVRTMVIGLLAAGAVASGVHSGLALRSEHREEKGRADAVAAASAEVTGLISVSQKTTAAEISRLKAGATASFASELEEQSVALRRALQAQKVTSTGSVASAGVVAWQPAKARVLVAAVGKVANKQSDRSTPRAYRLRVDLRHVEGRWLVSDMEFVA</sequence>
<evidence type="ECO:0000256" key="1">
    <source>
        <dbReference type="ARBA" id="ARBA00004370"/>
    </source>
</evidence>
<proteinExistence type="predicted"/>
<dbReference type="PANTHER" id="PTHR37042">
    <property type="entry name" value="OUTER MEMBRANE PROTEIN RV1973"/>
    <property type="match status" value="1"/>
</dbReference>
<evidence type="ECO:0000313" key="3">
    <source>
        <dbReference type="EMBL" id="GGO86125.1"/>
    </source>
</evidence>
<protein>
    <recommendedName>
        <fullName evidence="5">Mce-associated membrane protein</fullName>
    </recommendedName>
</protein>
<comment type="caution">
    <text evidence="3">The sequence shown here is derived from an EMBL/GenBank/DDBJ whole genome shotgun (WGS) entry which is preliminary data.</text>
</comment>
<dbReference type="EMBL" id="BMNI01000001">
    <property type="protein sequence ID" value="GGO86125.1"/>
    <property type="molecule type" value="Genomic_DNA"/>
</dbReference>
<name>A0ABQ2N7V5_9ACTN</name>